<dbReference type="RefSeq" id="WP_283202963.1">
    <property type="nucleotide sequence ID" value="NZ_JASGCB010000004.1"/>
</dbReference>
<dbReference type="EC" id="2.10.1.1" evidence="3 7"/>
<dbReference type="Pfam" id="PF03453">
    <property type="entry name" value="MoeA_N"/>
    <property type="match status" value="1"/>
</dbReference>
<gene>
    <name evidence="9" type="ORF">QID03_04380</name>
</gene>
<dbReference type="Pfam" id="PF00994">
    <property type="entry name" value="MoCF_biosynth"/>
    <property type="match status" value="1"/>
</dbReference>
<keyword evidence="7" id="KW-0460">Magnesium</keyword>
<comment type="caution">
    <text evidence="9">The sequence shown here is derived from an EMBL/GenBank/DDBJ whole genome shotgun (WGS) entry which is preliminary data.</text>
</comment>
<comment type="catalytic activity">
    <reaction evidence="6">
        <text>adenylyl-molybdopterin + molybdate = Mo-molybdopterin + AMP + H(+)</text>
        <dbReference type="Rhea" id="RHEA:35047"/>
        <dbReference type="ChEBI" id="CHEBI:15378"/>
        <dbReference type="ChEBI" id="CHEBI:36264"/>
        <dbReference type="ChEBI" id="CHEBI:62727"/>
        <dbReference type="ChEBI" id="CHEBI:71302"/>
        <dbReference type="ChEBI" id="CHEBI:456215"/>
        <dbReference type="EC" id="2.10.1.1"/>
    </reaction>
</comment>
<comment type="function">
    <text evidence="1 7">Catalyzes the insertion of molybdate into adenylated molybdopterin with the concomitant release of AMP.</text>
</comment>
<dbReference type="SUPFAM" id="SSF63882">
    <property type="entry name" value="MoeA N-terminal region -like"/>
    <property type="match status" value="1"/>
</dbReference>
<protein>
    <recommendedName>
        <fullName evidence="4 7">Molybdopterin molybdenumtransferase</fullName>
        <ecNumber evidence="3 7">2.10.1.1</ecNumber>
    </recommendedName>
</protein>
<feature type="domain" description="MoaB/Mog" evidence="8">
    <location>
        <begin position="178"/>
        <end position="321"/>
    </location>
</feature>
<evidence type="ECO:0000256" key="4">
    <source>
        <dbReference type="ARBA" id="ARBA00021108"/>
    </source>
</evidence>
<comment type="pathway">
    <text evidence="7">Cofactor biosynthesis; molybdopterin biosynthesis.</text>
</comment>
<dbReference type="Gene3D" id="2.170.190.11">
    <property type="entry name" value="Molybdopterin biosynthesis moea protein, domain 3"/>
    <property type="match status" value="1"/>
</dbReference>
<accession>A0ABT6XWG3</accession>
<keyword evidence="10" id="KW-1185">Reference proteome</keyword>
<evidence type="ECO:0000256" key="5">
    <source>
        <dbReference type="ARBA" id="ARBA00022505"/>
    </source>
</evidence>
<keyword evidence="5 7" id="KW-0500">Molybdenum</keyword>
<comment type="similarity">
    <text evidence="2 7">Belongs to the MoeA family.</text>
</comment>
<evidence type="ECO:0000256" key="3">
    <source>
        <dbReference type="ARBA" id="ARBA00013269"/>
    </source>
</evidence>
<organism evidence="9 10">
    <name type="scientific">Alicyclobacillus sendaiensis PA2</name>
    <dbReference type="NCBI Taxonomy" id="3029425"/>
    <lineage>
        <taxon>Bacteria</taxon>
        <taxon>Bacillati</taxon>
        <taxon>Bacillota</taxon>
        <taxon>Bacilli</taxon>
        <taxon>Bacillales</taxon>
        <taxon>Alicyclobacillaceae</taxon>
        <taxon>Alicyclobacillus</taxon>
    </lineage>
</organism>
<evidence type="ECO:0000313" key="10">
    <source>
        <dbReference type="Proteomes" id="UP001529245"/>
    </source>
</evidence>
<dbReference type="PANTHER" id="PTHR10192:SF5">
    <property type="entry name" value="GEPHYRIN"/>
    <property type="match status" value="1"/>
</dbReference>
<evidence type="ECO:0000256" key="6">
    <source>
        <dbReference type="ARBA" id="ARBA00047317"/>
    </source>
</evidence>
<dbReference type="PANTHER" id="PTHR10192">
    <property type="entry name" value="MOLYBDOPTERIN BIOSYNTHESIS PROTEIN"/>
    <property type="match status" value="1"/>
</dbReference>
<reference evidence="9 10" key="1">
    <citation type="submission" date="2023-04" db="EMBL/GenBank/DDBJ databases">
        <title>A. sendaiensis sub sp. chiapanensis a novel subspecie with specific adaptation in bacterial cell wall isolated from an active volcano.</title>
        <authorList>
            <person name="Alvarez Gutierrez P.E."/>
            <person name="Ortiz Cortes L.Y."/>
        </authorList>
    </citation>
    <scope>NUCLEOTIDE SEQUENCE [LARGE SCALE GENOMIC DNA]</scope>
    <source>
        <strain evidence="9 10">PA2</strain>
    </source>
</reference>
<keyword evidence="7" id="KW-0501">Molybdenum cofactor biosynthesis</keyword>
<dbReference type="InterPro" id="IPR036688">
    <property type="entry name" value="MoeA_C_domain_IV_sf"/>
</dbReference>
<keyword evidence="7" id="KW-0808">Transferase</keyword>
<dbReference type="InterPro" id="IPR038987">
    <property type="entry name" value="MoeA-like"/>
</dbReference>
<evidence type="ECO:0000313" key="9">
    <source>
        <dbReference type="EMBL" id="MDI9259416.1"/>
    </source>
</evidence>
<dbReference type="Proteomes" id="UP001529245">
    <property type="component" value="Unassembled WGS sequence"/>
</dbReference>
<dbReference type="InterPro" id="IPR036135">
    <property type="entry name" value="MoeA_linker/N_sf"/>
</dbReference>
<sequence length="414" mass="43731">MEVIAFDEAWARLERHLPVQSTAPTSSWACTHPRWLAEDVTAAVDLPPFSRSMMDGYAIHAEDLAARTPLHVVADVRAGDEAPGATLAPGQAVRVRTGAPVPQGTAAVVREEWVDAEDGAIRLLRPVPAGESVQPQGDDARRGDVIARAGQVFDGQTQAVLRAAGVHECKCLQPLTAAILSTGSELVTAPRAEQCLAPGQVFAATDAFLQSALGQLGVSVVAVEHAADDRAAIADAAQRLATRVNLLLLTGGASVGDADYAREALESIAGGEPVLFERVFMRPGAPFLARPTPHGFAFGLSGNPAAAYVQFHALVVPFVLRWLGAKEARPFPLTALVEGEVRAKPVKHTRVLRGHLHLRGATLVFRAEDRQSSGSLTGLVSTNAIARMDGDRLADGQVVSVAWTRGWLPSLGLV</sequence>
<dbReference type="Gene3D" id="3.90.105.10">
    <property type="entry name" value="Molybdopterin biosynthesis moea protein, domain 2"/>
    <property type="match status" value="1"/>
</dbReference>
<evidence type="ECO:0000256" key="7">
    <source>
        <dbReference type="RuleBase" id="RU365090"/>
    </source>
</evidence>
<dbReference type="CDD" id="cd00887">
    <property type="entry name" value="MoeA"/>
    <property type="match status" value="1"/>
</dbReference>
<keyword evidence="7" id="KW-0479">Metal-binding</keyword>
<evidence type="ECO:0000256" key="2">
    <source>
        <dbReference type="ARBA" id="ARBA00010763"/>
    </source>
</evidence>
<evidence type="ECO:0000259" key="8">
    <source>
        <dbReference type="SMART" id="SM00852"/>
    </source>
</evidence>
<dbReference type="SUPFAM" id="SSF53218">
    <property type="entry name" value="Molybdenum cofactor biosynthesis proteins"/>
    <property type="match status" value="1"/>
</dbReference>
<name>A0ABT6XWG3_ALISE</name>
<dbReference type="Gene3D" id="3.40.980.10">
    <property type="entry name" value="MoaB/Mog-like domain"/>
    <property type="match status" value="1"/>
</dbReference>
<comment type="cofactor">
    <cofactor evidence="7">
        <name>Mg(2+)</name>
        <dbReference type="ChEBI" id="CHEBI:18420"/>
    </cofactor>
</comment>
<dbReference type="InterPro" id="IPR036425">
    <property type="entry name" value="MoaB/Mog-like_dom_sf"/>
</dbReference>
<dbReference type="Gene3D" id="2.40.340.10">
    <property type="entry name" value="MoeA, C-terminal, domain IV"/>
    <property type="match status" value="1"/>
</dbReference>
<evidence type="ECO:0000256" key="1">
    <source>
        <dbReference type="ARBA" id="ARBA00002901"/>
    </source>
</evidence>
<dbReference type="InterPro" id="IPR001453">
    <property type="entry name" value="MoaB/Mog_dom"/>
</dbReference>
<dbReference type="SMART" id="SM00852">
    <property type="entry name" value="MoCF_biosynth"/>
    <property type="match status" value="1"/>
</dbReference>
<dbReference type="InterPro" id="IPR005110">
    <property type="entry name" value="MoeA_linker/N"/>
</dbReference>
<dbReference type="EMBL" id="JASGCB010000004">
    <property type="protein sequence ID" value="MDI9259416.1"/>
    <property type="molecule type" value="Genomic_DNA"/>
</dbReference>
<proteinExistence type="inferred from homology"/>